<dbReference type="EMBL" id="JAFFGZ010000001">
    <property type="protein sequence ID" value="KAK4649319.1"/>
    <property type="molecule type" value="Genomic_DNA"/>
</dbReference>
<dbReference type="RefSeq" id="XP_062738294.1">
    <property type="nucleotide sequence ID" value="XM_062875064.1"/>
</dbReference>
<protein>
    <submittedName>
        <fullName evidence="2">Uncharacterized protein</fullName>
    </submittedName>
</protein>
<accession>A0ABR0G0Q8</accession>
<gene>
    <name evidence="2" type="ORF">QC761_117755</name>
</gene>
<organism evidence="2 3">
    <name type="scientific">Podospora bellae-mahoneyi</name>
    <dbReference type="NCBI Taxonomy" id="2093777"/>
    <lineage>
        <taxon>Eukaryota</taxon>
        <taxon>Fungi</taxon>
        <taxon>Dikarya</taxon>
        <taxon>Ascomycota</taxon>
        <taxon>Pezizomycotina</taxon>
        <taxon>Sordariomycetes</taxon>
        <taxon>Sordariomycetidae</taxon>
        <taxon>Sordariales</taxon>
        <taxon>Podosporaceae</taxon>
        <taxon>Podospora</taxon>
    </lineage>
</organism>
<dbReference type="Proteomes" id="UP001322138">
    <property type="component" value="Unassembled WGS sequence"/>
</dbReference>
<name>A0ABR0G0Q8_9PEZI</name>
<keyword evidence="3" id="KW-1185">Reference proteome</keyword>
<evidence type="ECO:0000313" key="3">
    <source>
        <dbReference type="Proteomes" id="UP001322138"/>
    </source>
</evidence>
<evidence type="ECO:0000313" key="2">
    <source>
        <dbReference type="EMBL" id="KAK4649319.1"/>
    </source>
</evidence>
<sequence>MPARVRPLRAGHTADEGAVSFLPTSSTITAQHAVITKAYLHAGKTCDRPKVSESYVSRPLPAPERGEGGMVRRSDGIPPPSRPFITSHPISSPPSTVPQSSMIRFTASCCSAHPSSKPSHGDEILVGDGPRKAWLIGFRRCPGGIFL</sequence>
<dbReference type="GeneID" id="87894546"/>
<proteinExistence type="predicted"/>
<feature type="region of interest" description="Disordered" evidence="1">
    <location>
        <begin position="50"/>
        <end position="98"/>
    </location>
</feature>
<reference evidence="2 3" key="1">
    <citation type="journal article" date="2023" name="bioRxiv">
        <title>High-quality genome assemblies of four members of thePodospora anserinaspecies complex.</title>
        <authorList>
            <person name="Ament-Velasquez S.L."/>
            <person name="Vogan A.A."/>
            <person name="Wallerman O."/>
            <person name="Hartmann F."/>
            <person name="Gautier V."/>
            <person name="Silar P."/>
            <person name="Giraud T."/>
            <person name="Johannesson H."/>
        </authorList>
    </citation>
    <scope>NUCLEOTIDE SEQUENCE [LARGE SCALE GENOMIC DNA]</scope>
    <source>
        <strain evidence="2 3">CBS 112042</strain>
    </source>
</reference>
<comment type="caution">
    <text evidence="2">The sequence shown here is derived from an EMBL/GenBank/DDBJ whole genome shotgun (WGS) entry which is preliminary data.</text>
</comment>
<evidence type="ECO:0000256" key="1">
    <source>
        <dbReference type="SAM" id="MobiDB-lite"/>
    </source>
</evidence>
<feature type="compositionally biased region" description="Basic and acidic residues" evidence="1">
    <location>
        <begin position="64"/>
        <end position="75"/>
    </location>
</feature>